<evidence type="ECO:0000313" key="3">
    <source>
        <dbReference type="Proteomes" id="UP000570517"/>
    </source>
</evidence>
<sequence>MNDADGRAADAATVADDVALHHLDIAVAGDGLTPVFQPIVSLPDGAVIGFEALARWRHLGDVAPEVVFAHAAGTGREGSLERMCIDTAIEAALAAELPTGTALFINCETTTPHVGRAESSSLARAAERYQLVFELTERSLLNDPPRLLSKVAALRSDGFAIALDDVGADPAPLALLDVVAPDVIKLDLAVVQSQSRYDRARTWAAVLAQHERAGAVVLAEGIEEDAHVHRAIALGATLGQGFKYGHPGPVSVGRQIAAGWMPPSRPDCPCRDIASPFDALAARVPIRQERKDTVLALSRYLEQQAVDAMNPPIVLASVQRAEFFRGRTRRCYERLAAAAPLVAVFGEDVPEHPGTRVRGACISADDSLSTQWIVLMLGASDAAALVAREVTDGIGTVADRDRRFDVMLTHDRDLVTAAACMLLSRMT</sequence>
<dbReference type="InterPro" id="IPR050706">
    <property type="entry name" value="Cyclic-di-GMP_PDE-like"/>
</dbReference>
<dbReference type="CDD" id="cd01948">
    <property type="entry name" value="EAL"/>
    <property type="match status" value="1"/>
</dbReference>
<keyword evidence="3" id="KW-1185">Reference proteome</keyword>
<dbReference type="PANTHER" id="PTHR33121">
    <property type="entry name" value="CYCLIC DI-GMP PHOSPHODIESTERASE PDEF"/>
    <property type="match status" value="1"/>
</dbReference>
<dbReference type="InterPro" id="IPR019278">
    <property type="entry name" value="DICT_dom"/>
</dbReference>
<dbReference type="InterPro" id="IPR035919">
    <property type="entry name" value="EAL_sf"/>
</dbReference>
<gene>
    <name evidence="2" type="ORF">HLY00_3120</name>
</gene>
<dbReference type="Pfam" id="PF00563">
    <property type="entry name" value="EAL"/>
    <property type="match status" value="1"/>
</dbReference>
<dbReference type="InterPro" id="IPR001633">
    <property type="entry name" value="EAL_dom"/>
</dbReference>
<reference evidence="2 3" key="1">
    <citation type="submission" date="2020-05" db="EMBL/GenBank/DDBJ databases">
        <title>Draft genome sequence of Mycobacterium hippocampi DL, isolated from European seabass, Dicentrarchus labrax, reared in fish farms.</title>
        <authorList>
            <person name="Stathopoulou P."/>
            <person name="Asimakis E."/>
            <person name="Tzokas K."/>
            <person name="Batargias C."/>
            <person name="Tsiamis G."/>
        </authorList>
    </citation>
    <scope>NUCLEOTIDE SEQUENCE [LARGE SCALE GENOMIC DNA]</scope>
    <source>
        <strain evidence="2 3">DL</strain>
    </source>
</reference>
<dbReference type="AlphaFoldDB" id="A0A850Q030"/>
<proteinExistence type="predicted"/>
<comment type="caution">
    <text evidence="2">The sequence shown here is derived from an EMBL/GenBank/DDBJ whole genome shotgun (WGS) entry which is preliminary data.</text>
</comment>
<dbReference type="SUPFAM" id="SSF141868">
    <property type="entry name" value="EAL domain-like"/>
    <property type="match status" value="1"/>
</dbReference>
<accession>A0A850Q030</accession>
<dbReference type="PANTHER" id="PTHR33121:SF76">
    <property type="entry name" value="SIGNALING PROTEIN"/>
    <property type="match status" value="1"/>
</dbReference>
<dbReference type="Proteomes" id="UP000570517">
    <property type="component" value="Unassembled WGS sequence"/>
</dbReference>
<dbReference type="Pfam" id="PF10069">
    <property type="entry name" value="DICT"/>
    <property type="match status" value="1"/>
</dbReference>
<dbReference type="PROSITE" id="PS50883">
    <property type="entry name" value="EAL"/>
    <property type="match status" value="1"/>
</dbReference>
<dbReference type="GO" id="GO:0071111">
    <property type="term" value="F:cyclic-guanylate-specific phosphodiesterase activity"/>
    <property type="evidence" value="ECO:0007669"/>
    <property type="project" value="InterPro"/>
</dbReference>
<dbReference type="Gene3D" id="3.20.20.450">
    <property type="entry name" value="EAL domain"/>
    <property type="match status" value="1"/>
</dbReference>
<organism evidence="2 3">
    <name type="scientific">Mycolicibacterium hippocampi</name>
    <dbReference type="NCBI Taxonomy" id="659824"/>
    <lineage>
        <taxon>Bacteria</taxon>
        <taxon>Bacillati</taxon>
        <taxon>Actinomycetota</taxon>
        <taxon>Actinomycetes</taxon>
        <taxon>Mycobacteriales</taxon>
        <taxon>Mycobacteriaceae</taxon>
        <taxon>Mycolicibacterium</taxon>
    </lineage>
</organism>
<dbReference type="RefSeq" id="WP_178362204.1">
    <property type="nucleotide sequence ID" value="NZ_JABFYL010000050.1"/>
</dbReference>
<evidence type="ECO:0000313" key="2">
    <source>
        <dbReference type="EMBL" id="NVN54023.1"/>
    </source>
</evidence>
<dbReference type="EMBL" id="JABFYL010000050">
    <property type="protein sequence ID" value="NVN54023.1"/>
    <property type="molecule type" value="Genomic_DNA"/>
</dbReference>
<protein>
    <submittedName>
        <fullName evidence="2">Diguanylate cyclase/phosphodiesterase (GGDEF &amp; EAL domains) with PAS/PAC sensor(S)</fullName>
    </submittedName>
</protein>
<feature type="domain" description="EAL" evidence="1">
    <location>
        <begin position="16"/>
        <end position="261"/>
    </location>
</feature>
<name>A0A850Q030_9MYCO</name>
<evidence type="ECO:0000259" key="1">
    <source>
        <dbReference type="PROSITE" id="PS50883"/>
    </source>
</evidence>
<dbReference type="SMART" id="SM00052">
    <property type="entry name" value="EAL"/>
    <property type="match status" value="1"/>
</dbReference>